<evidence type="ECO:0000256" key="5">
    <source>
        <dbReference type="ARBA" id="ARBA00023002"/>
    </source>
</evidence>
<keyword evidence="5 7" id="KW-0560">Oxidoreductase</keyword>
<gene>
    <name evidence="7" type="ordered locus">Metig_0266</name>
</gene>
<dbReference type="Gene3D" id="3.40.50.11810">
    <property type="match status" value="1"/>
</dbReference>
<dbReference type="UniPathway" id="UPA00647">
    <property type="reaction ID" value="UER00700"/>
</dbReference>
<accession>F6BAD2</accession>
<dbReference type="InterPro" id="IPR017678">
    <property type="entry name" value="CoB/CoM_hetero-S_Rdtase_bsu"/>
</dbReference>
<evidence type="ECO:0000313" key="8">
    <source>
        <dbReference type="Proteomes" id="UP000009227"/>
    </source>
</evidence>
<dbReference type="Proteomes" id="UP000009227">
    <property type="component" value="Chromosome"/>
</dbReference>
<evidence type="ECO:0000256" key="2">
    <source>
        <dbReference type="ARBA" id="ARBA00004808"/>
    </source>
</evidence>
<protein>
    <submittedName>
        <fullName evidence="7">CoB/CoM heterodisulfide reductase, subunit B</fullName>
        <ecNumber evidence="7">1.8.98.1</ecNumber>
    </submittedName>
</protein>
<name>F6BAD2_METIK</name>
<dbReference type="AlphaFoldDB" id="F6BAD2"/>
<dbReference type="Gene3D" id="1.20.1050.140">
    <property type="match status" value="1"/>
</dbReference>
<dbReference type="GO" id="GO:0015948">
    <property type="term" value="P:methanogenesis"/>
    <property type="evidence" value="ECO:0007669"/>
    <property type="project" value="UniProtKB-KW"/>
</dbReference>
<evidence type="ECO:0000313" key="7">
    <source>
        <dbReference type="EMBL" id="AEF95822.1"/>
    </source>
</evidence>
<dbReference type="EC" id="1.8.98.1" evidence="7"/>
<proteinExistence type="inferred from homology"/>
<feature type="domain" description="Cysteine-rich" evidence="6">
    <location>
        <begin position="148"/>
        <end position="240"/>
    </location>
</feature>
<dbReference type="KEGG" id="mig:Metig_0266"/>
<dbReference type="HOGENOM" id="CLU_052147_1_0_2"/>
<sequence>MMKYAFFLGCIMPNRYAGVEAATRTVMEKLGVELIYMPGASCCPAPGVFGSFDQKTWLTLAARNLCIAEELGVDIITVCNGCYGSLFEAAHLLHENKEALDFVNEKLDKIGKQYKGTVHVRHFAEVIYKDIGVDKIAENVVRPLNINVGVHYGCHFLKPTDVKGLGSAERPTMLDEIVEATGAKSVDYRDKMMCCGAGGGVRARELTLALDMTKEKLENMVKAGADCVVNVCPFCHLQFDRGQIEIKEKFGVEFGFPVLHLSQLLGLAFGMEPKDVALNVHFVPVDPLLKKLGLE</sequence>
<dbReference type="InterPro" id="IPR004017">
    <property type="entry name" value="Cys_rich_dom"/>
</dbReference>
<keyword evidence="4" id="KW-0484">Methanogenesis</keyword>
<dbReference type="EMBL" id="CP002737">
    <property type="protein sequence ID" value="AEF95822.1"/>
    <property type="molecule type" value="Genomic_DNA"/>
</dbReference>
<dbReference type="NCBIfam" id="TIGR03288">
    <property type="entry name" value="CoB_CoM_SS_B"/>
    <property type="match status" value="1"/>
</dbReference>
<organism evidence="8">
    <name type="scientific">Methanotorris igneus (strain DSM 5666 / JCM 11834 / Kol 5)</name>
    <dbReference type="NCBI Taxonomy" id="880724"/>
    <lineage>
        <taxon>Archaea</taxon>
        <taxon>Methanobacteriati</taxon>
        <taxon>Methanobacteriota</taxon>
        <taxon>Methanomada group</taxon>
        <taxon>Methanococci</taxon>
        <taxon>Methanococcales</taxon>
        <taxon>Methanocaldococcaceae</taxon>
        <taxon>Methanotorris</taxon>
    </lineage>
</organism>
<dbReference type="PANTHER" id="PTHR42947:SF1">
    <property type="entry name" value="COB--COM HETERODISULFIDE REDUCTASE SUBUNIT B 1"/>
    <property type="match status" value="1"/>
</dbReference>
<reference evidence="7 8" key="1">
    <citation type="submission" date="2011-05" db="EMBL/GenBank/DDBJ databases">
        <title>Complete sequence of Methanotorris igneus Kol 5.</title>
        <authorList>
            <consortium name="US DOE Joint Genome Institute"/>
            <person name="Lucas S."/>
            <person name="Han J."/>
            <person name="Lapidus A."/>
            <person name="Cheng J.-F."/>
            <person name="Goodwin L."/>
            <person name="Pitluck S."/>
            <person name="Peters L."/>
            <person name="Mikhailova N."/>
            <person name="Chertkov O."/>
            <person name="Han C."/>
            <person name="Tapia R."/>
            <person name="Land M."/>
            <person name="Hauser L."/>
            <person name="Kyrpides N."/>
            <person name="Ivanova N."/>
            <person name="Pagani I."/>
            <person name="Sieprawska-Lupa M."/>
            <person name="Whitman W."/>
            <person name="Woyke T."/>
        </authorList>
    </citation>
    <scope>NUCLEOTIDE SEQUENCE [LARGE SCALE GENOMIC DNA]</scope>
    <source>
        <strain evidence="8">DSM 5666 / JCM 11834 / Kol 5</strain>
    </source>
</reference>
<dbReference type="Pfam" id="PF02754">
    <property type="entry name" value="CCG"/>
    <property type="match status" value="2"/>
</dbReference>
<dbReference type="STRING" id="880724.Metig_0266"/>
<dbReference type="PANTHER" id="PTHR42947">
    <property type="entry name" value="COB--COM HETERODISULFIDE REDUCTASE SUBUNIT B 1"/>
    <property type="match status" value="1"/>
</dbReference>
<evidence type="ECO:0000256" key="4">
    <source>
        <dbReference type="ARBA" id="ARBA00022994"/>
    </source>
</evidence>
<comment type="similarity">
    <text evidence="3">Belongs to the HdrB family.</text>
</comment>
<feature type="domain" description="Cysteine-rich" evidence="6">
    <location>
        <begin position="4"/>
        <end position="86"/>
    </location>
</feature>
<evidence type="ECO:0000256" key="1">
    <source>
        <dbReference type="ARBA" id="ARBA00003406"/>
    </source>
</evidence>
<evidence type="ECO:0000256" key="3">
    <source>
        <dbReference type="ARBA" id="ARBA00010431"/>
    </source>
</evidence>
<keyword evidence="8" id="KW-1185">Reference proteome</keyword>
<evidence type="ECO:0000259" key="6">
    <source>
        <dbReference type="Pfam" id="PF02754"/>
    </source>
</evidence>
<dbReference type="GO" id="GO:0051912">
    <property type="term" value="F:CoB--CoM heterodisulfide reductase activity"/>
    <property type="evidence" value="ECO:0007669"/>
    <property type="project" value="UniProtKB-EC"/>
</dbReference>
<comment type="pathway">
    <text evidence="2">Cofactor metabolism; coenzyme M-coenzyme B heterodisulfide reduction; coenzyme B and coenzyme M from coenzyme M-coenzyme B heterodisulfide: step 1/1.</text>
</comment>
<comment type="function">
    <text evidence="1">Part of a complex that catalyzes the reversible reduction of CoM-S-S-CoB to the thiol-coenzymes H-S-CoM (coenzyme M) and H-S-CoB (coenzyme B).</text>
</comment>
<dbReference type="InterPro" id="IPR051278">
    <property type="entry name" value="HdrB/HdrD_reductase"/>
</dbReference>